<feature type="transmembrane region" description="Helical" evidence="7">
    <location>
        <begin position="124"/>
        <end position="143"/>
    </location>
</feature>
<evidence type="ECO:0000256" key="6">
    <source>
        <dbReference type="ARBA" id="ARBA00023136"/>
    </source>
</evidence>
<dbReference type="Pfam" id="PF00528">
    <property type="entry name" value="BPD_transp_1"/>
    <property type="match status" value="1"/>
</dbReference>
<feature type="domain" description="ABC transmembrane type-1" evidence="8">
    <location>
        <begin position="50"/>
        <end position="238"/>
    </location>
</feature>
<evidence type="ECO:0000256" key="7">
    <source>
        <dbReference type="SAM" id="Phobius"/>
    </source>
</evidence>
<keyword evidence="2" id="KW-0813">Transport</keyword>
<dbReference type="InterPro" id="IPR000515">
    <property type="entry name" value="MetI-like"/>
</dbReference>
<dbReference type="PANTHER" id="PTHR30151">
    <property type="entry name" value="ALKANE SULFONATE ABC TRANSPORTER-RELATED, MEMBRANE SUBUNIT"/>
    <property type="match status" value="1"/>
</dbReference>
<feature type="transmembrane region" description="Helical" evidence="7">
    <location>
        <begin position="7"/>
        <end position="27"/>
    </location>
</feature>
<dbReference type="InterPro" id="IPR035906">
    <property type="entry name" value="MetI-like_sf"/>
</dbReference>
<keyword evidence="3" id="KW-1003">Cell membrane</keyword>
<dbReference type="Gene3D" id="1.10.3720.10">
    <property type="entry name" value="MetI-like"/>
    <property type="match status" value="1"/>
</dbReference>
<dbReference type="PROSITE" id="PS50928">
    <property type="entry name" value="ABC_TM1"/>
    <property type="match status" value="1"/>
</dbReference>
<keyword evidence="6 7" id="KW-0472">Membrane</keyword>
<evidence type="ECO:0000256" key="5">
    <source>
        <dbReference type="ARBA" id="ARBA00022989"/>
    </source>
</evidence>
<proteinExistence type="predicted"/>
<comment type="subcellular location">
    <subcellularLocation>
        <location evidence="1">Cell membrane</location>
        <topology evidence="1">Multi-pass membrane protein</topology>
    </subcellularLocation>
</comment>
<name>A0A6J6PFY7_9ZZZZ</name>
<dbReference type="PANTHER" id="PTHR30151:SF20">
    <property type="entry name" value="ABC TRANSPORTER PERMEASE PROTEIN HI_0355-RELATED"/>
    <property type="match status" value="1"/>
</dbReference>
<evidence type="ECO:0000256" key="2">
    <source>
        <dbReference type="ARBA" id="ARBA00022448"/>
    </source>
</evidence>
<dbReference type="AlphaFoldDB" id="A0A6J6PFY7"/>
<dbReference type="CDD" id="cd06261">
    <property type="entry name" value="TM_PBP2"/>
    <property type="match status" value="1"/>
</dbReference>
<evidence type="ECO:0000259" key="8">
    <source>
        <dbReference type="PROSITE" id="PS50928"/>
    </source>
</evidence>
<accession>A0A6J6PFY7</accession>
<gene>
    <name evidence="9" type="ORF">UFOPK2399_00999</name>
</gene>
<evidence type="ECO:0000256" key="1">
    <source>
        <dbReference type="ARBA" id="ARBA00004651"/>
    </source>
</evidence>
<keyword evidence="4 7" id="KW-0812">Transmembrane</keyword>
<protein>
    <submittedName>
        <fullName evidence="9">Unannotated protein</fullName>
    </submittedName>
</protein>
<dbReference type="GO" id="GO:0005886">
    <property type="term" value="C:plasma membrane"/>
    <property type="evidence" value="ECO:0007669"/>
    <property type="project" value="UniProtKB-SubCell"/>
</dbReference>
<sequence length="255" mass="27111">MQPRRLITRGVAPTVLLVCVIGLWEALVKINDVPAYLFPAPTDVGHEFLHRHELLAASVVTGREIVIGYLAAVLAALGFAVAMHASKLCRQAFYPLLVVSQTVPTVLLAPILVVAFGFGLTPKLIVIALVCFFPIVVNAYDGLQSADADRVRMLMSLHGTPWLRFRKLDVPMALPAAFSGARVAATYAAVAAVFAEWTGSQAGLGFVILQAGPSLETATIVAAVLILAVMALALSGVVSALQRLLIPWSTEVRHA</sequence>
<keyword evidence="5 7" id="KW-1133">Transmembrane helix</keyword>
<evidence type="ECO:0000313" key="9">
    <source>
        <dbReference type="EMBL" id="CAB4695573.1"/>
    </source>
</evidence>
<evidence type="ECO:0000256" key="3">
    <source>
        <dbReference type="ARBA" id="ARBA00022475"/>
    </source>
</evidence>
<feature type="transmembrane region" description="Helical" evidence="7">
    <location>
        <begin position="92"/>
        <end position="118"/>
    </location>
</feature>
<dbReference type="EMBL" id="CAEZXP010000002">
    <property type="protein sequence ID" value="CAB4695573.1"/>
    <property type="molecule type" value="Genomic_DNA"/>
</dbReference>
<dbReference type="GO" id="GO:0055085">
    <property type="term" value="P:transmembrane transport"/>
    <property type="evidence" value="ECO:0007669"/>
    <property type="project" value="InterPro"/>
</dbReference>
<reference evidence="9" key="1">
    <citation type="submission" date="2020-05" db="EMBL/GenBank/DDBJ databases">
        <authorList>
            <person name="Chiriac C."/>
            <person name="Salcher M."/>
            <person name="Ghai R."/>
            <person name="Kavagutti S V."/>
        </authorList>
    </citation>
    <scope>NUCLEOTIDE SEQUENCE</scope>
</reference>
<organism evidence="9">
    <name type="scientific">freshwater metagenome</name>
    <dbReference type="NCBI Taxonomy" id="449393"/>
    <lineage>
        <taxon>unclassified sequences</taxon>
        <taxon>metagenomes</taxon>
        <taxon>ecological metagenomes</taxon>
    </lineage>
</organism>
<dbReference type="SUPFAM" id="SSF161098">
    <property type="entry name" value="MetI-like"/>
    <property type="match status" value="1"/>
</dbReference>
<feature type="transmembrane region" description="Helical" evidence="7">
    <location>
        <begin position="65"/>
        <end position="85"/>
    </location>
</feature>
<evidence type="ECO:0000256" key="4">
    <source>
        <dbReference type="ARBA" id="ARBA00022692"/>
    </source>
</evidence>
<feature type="transmembrane region" description="Helical" evidence="7">
    <location>
        <begin position="217"/>
        <end position="241"/>
    </location>
</feature>